<evidence type="ECO:0000256" key="3">
    <source>
        <dbReference type="ARBA" id="ARBA00023163"/>
    </source>
</evidence>
<keyword evidence="1" id="KW-0805">Transcription regulation</keyword>
<dbReference type="OrthoDB" id="2143914at2759"/>
<keyword evidence="3" id="KW-0804">Transcription</keyword>
<keyword evidence="2 8" id="KW-0238">DNA-binding</keyword>
<dbReference type="PROSITE" id="PS50090">
    <property type="entry name" value="MYB_LIKE"/>
    <property type="match status" value="3"/>
</dbReference>
<feature type="compositionally biased region" description="Low complexity" evidence="5">
    <location>
        <begin position="1"/>
        <end position="19"/>
    </location>
</feature>
<feature type="domain" description="Myb-like" evidence="6">
    <location>
        <begin position="76"/>
        <end position="126"/>
    </location>
</feature>
<dbReference type="InParanoid" id="A0A1Y2FBP1"/>
<keyword evidence="9" id="KW-1185">Reference proteome</keyword>
<dbReference type="SUPFAM" id="SSF46689">
    <property type="entry name" value="Homeodomain-like"/>
    <property type="match status" value="2"/>
</dbReference>
<dbReference type="Gene3D" id="1.10.10.60">
    <property type="entry name" value="Homeodomain-like"/>
    <property type="match status" value="3"/>
</dbReference>
<dbReference type="InterPro" id="IPR009057">
    <property type="entry name" value="Homeodomain-like_sf"/>
</dbReference>
<organism evidence="8 9">
    <name type="scientific">Leucosporidium creatinivorum</name>
    <dbReference type="NCBI Taxonomy" id="106004"/>
    <lineage>
        <taxon>Eukaryota</taxon>
        <taxon>Fungi</taxon>
        <taxon>Dikarya</taxon>
        <taxon>Basidiomycota</taxon>
        <taxon>Pucciniomycotina</taxon>
        <taxon>Microbotryomycetes</taxon>
        <taxon>Leucosporidiales</taxon>
        <taxon>Leucosporidium</taxon>
    </lineage>
</organism>
<evidence type="ECO:0000259" key="6">
    <source>
        <dbReference type="PROSITE" id="PS50090"/>
    </source>
</evidence>
<dbReference type="GO" id="GO:0019185">
    <property type="term" value="C:snRNA-activating protein complex"/>
    <property type="evidence" value="ECO:0007669"/>
    <property type="project" value="TreeGrafter"/>
</dbReference>
<evidence type="ECO:0000313" key="9">
    <source>
        <dbReference type="Proteomes" id="UP000193467"/>
    </source>
</evidence>
<dbReference type="AlphaFoldDB" id="A0A1Y2FBP1"/>
<evidence type="ECO:0000256" key="5">
    <source>
        <dbReference type="SAM" id="MobiDB-lite"/>
    </source>
</evidence>
<comment type="caution">
    <text evidence="8">The sequence shown here is derived from an EMBL/GenBank/DDBJ whole genome shotgun (WGS) entry which is preliminary data.</text>
</comment>
<proteinExistence type="predicted"/>
<dbReference type="PROSITE" id="PS51294">
    <property type="entry name" value="HTH_MYB"/>
    <property type="match status" value="3"/>
</dbReference>
<dbReference type="InterPro" id="IPR017930">
    <property type="entry name" value="Myb_dom"/>
</dbReference>
<dbReference type="InterPro" id="IPR001005">
    <property type="entry name" value="SANT/Myb"/>
</dbReference>
<feature type="domain" description="Myb-like" evidence="6">
    <location>
        <begin position="23"/>
        <end position="75"/>
    </location>
</feature>
<gene>
    <name evidence="8" type="ORF">BCR35DRAFT_352426</name>
</gene>
<feature type="region of interest" description="Disordered" evidence="5">
    <location>
        <begin position="1"/>
        <end position="41"/>
    </location>
</feature>
<feature type="domain" description="Myb-like" evidence="6">
    <location>
        <begin position="128"/>
        <end position="178"/>
    </location>
</feature>
<dbReference type="PANTHER" id="PTHR46621">
    <property type="entry name" value="SNRNA-ACTIVATING PROTEIN COMPLEX SUBUNIT 4"/>
    <property type="match status" value="1"/>
</dbReference>
<dbReference type="Proteomes" id="UP000193467">
    <property type="component" value="Unassembled WGS sequence"/>
</dbReference>
<evidence type="ECO:0000313" key="8">
    <source>
        <dbReference type="EMBL" id="ORY81301.1"/>
    </source>
</evidence>
<name>A0A1Y2FBP1_9BASI</name>
<dbReference type="SMART" id="SM00717">
    <property type="entry name" value="SANT"/>
    <property type="match status" value="3"/>
</dbReference>
<evidence type="ECO:0000256" key="4">
    <source>
        <dbReference type="ARBA" id="ARBA00023242"/>
    </source>
</evidence>
<dbReference type="CDD" id="cd00167">
    <property type="entry name" value="SANT"/>
    <property type="match status" value="3"/>
</dbReference>
<dbReference type="GO" id="GO:0000978">
    <property type="term" value="F:RNA polymerase II cis-regulatory region sequence-specific DNA binding"/>
    <property type="evidence" value="ECO:0007669"/>
    <property type="project" value="TreeGrafter"/>
</dbReference>
<evidence type="ECO:0000259" key="7">
    <source>
        <dbReference type="PROSITE" id="PS51294"/>
    </source>
</evidence>
<dbReference type="STRING" id="106004.A0A1Y2FBP1"/>
<dbReference type="GO" id="GO:0042796">
    <property type="term" value="P:snRNA transcription by RNA polymerase III"/>
    <property type="evidence" value="ECO:0007669"/>
    <property type="project" value="TreeGrafter"/>
</dbReference>
<dbReference type="EMBL" id="MCGR01000023">
    <property type="protein sequence ID" value="ORY81301.1"/>
    <property type="molecule type" value="Genomic_DNA"/>
</dbReference>
<feature type="region of interest" description="Disordered" evidence="5">
    <location>
        <begin position="178"/>
        <end position="237"/>
    </location>
</feature>
<feature type="domain" description="HTH myb-type" evidence="7">
    <location>
        <begin position="76"/>
        <end position="130"/>
    </location>
</feature>
<dbReference type="GO" id="GO:0001006">
    <property type="term" value="F:RNA polymerase III type 3 promoter sequence-specific DNA binding"/>
    <property type="evidence" value="ECO:0007669"/>
    <property type="project" value="TreeGrafter"/>
</dbReference>
<reference evidence="8 9" key="1">
    <citation type="submission" date="2016-07" db="EMBL/GenBank/DDBJ databases">
        <title>Pervasive Adenine N6-methylation of Active Genes in Fungi.</title>
        <authorList>
            <consortium name="DOE Joint Genome Institute"/>
            <person name="Mondo S.J."/>
            <person name="Dannebaum R.O."/>
            <person name="Kuo R.C."/>
            <person name="Labutti K."/>
            <person name="Haridas S."/>
            <person name="Kuo A."/>
            <person name="Salamov A."/>
            <person name="Ahrendt S.R."/>
            <person name="Lipzen A."/>
            <person name="Sullivan W."/>
            <person name="Andreopoulos W.B."/>
            <person name="Clum A."/>
            <person name="Lindquist E."/>
            <person name="Daum C."/>
            <person name="Ramamoorthy G.K."/>
            <person name="Gryganskyi A."/>
            <person name="Culley D."/>
            <person name="Magnuson J.K."/>
            <person name="James T.Y."/>
            <person name="O'Malley M.A."/>
            <person name="Stajich J.E."/>
            <person name="Spatafora J.W."/>
            <person name="Visel A."/>
            <person name="Grigoriev I.V."/>
        </authorList>
    </citation>
    <scope>NUCLEOTIDE SEQUENCE [LARGE SCALE GENOMIC DNA]</scope>
    <source>
        <strain evidence="8 9">62-1032</strain>
    </source>
</reference>
<protein>
    <submittedName>
        <fullName evidence="8">Homeodomain-like protein</fullName>
    </submittedName>
</protein>
<evidence type="ECO:0000256" key="2">
    <source>
        <dbReference type="ARBA" id="ARBA00023125"/>
    </source>
</evidence>
<dbReference type="Pfam" id="PF00249">
    <property type="entry name" value="Myb_DNA-binding"/>
    <property type="match status" value="3"/>
</dbReference>
<accession>A0A1Y2FBP1</accession>
<sequence>MSFATASPSSSRSDSPELSHAPRNHWTPTEDSRLRAAVTELGATRGKEGAWKEIARRVGGERSNKDCRKRWFHSLDPAVRKGRWSTEEDQLLRDLHAELGPKWKEIALRIPGRKDDQCSKRWRDTLDPSLRNQDRWTSSEDAILLAGFDQVGARWTAIAEKLPGRSPLHCRNRMRKYSPANAGAGAGAGEIEDSSRSRTSMAGPRRTRQAKSSSSSWLSPPPPPPSAEQRVSLGEATPGLSPFDVNTFYPSFASLPSLQTSNAAPSPAPFTSAEIDLLLKSVPTDTNTDSLDWNDLPTFSPSSALPTLPLPLPPVLGRAQLGSSQAPGFAICCTCHGSGIVPLQGGATSAGGEGSSALELAMGLAGGVSLS</sequence>
<dbReference type="InterPro" id="IPR051575">
    <property type="entry name" value="Myb-like_DNA-bd"/>
</dbReference>
<keyword evidence="8" id="KW-0371">Homeobox</keyword>
<feature type="domain" description="HTH myb-type" evidence="7">
    <location>
        <begin position="135"/>
        <end position="182"/>
    </location>
</feature>
<dbReference type="PANTHER" id="PTHR46621:SF1">
    <property type="entry name" value="SNRNA-ACTIVATING PROTEIN COMPLEX SUBUNIT 4"/>
    <property type="match status" value="1"/>
</dbReference>
<dbReference type="GO" id="GO:0042795">
    <property type="term" value="P:snRNA transcription by RNA polymerase II"/>
    <property type="evidence" value="ECO:0007669"/>
    <property type="project" value="TreeGrafter"/>
</dbReference>
<feature type="domain" description="HTH myb-type" evidence="7">
    <location>
        <begin position="23"/>
        <end position="71"/>
    </location>
</feature>
<evidence type="ECO:0000256" key="1">
    <source>
        <dbReference type="ARBA" id="ARBA00023015"/>
    </source>
</evidence>
<keyword evidence="4" id="KW-0539">Nucleus</keyword>